<evidence type="ECO:0000313" key="1">
    <source>
        <dbReference type="EMBL" id="ERF72818.1"/>
    </source>
</evidence>
<dbReference type="OrthoDB" id="655030at2759"/>
<dbReference type="HOGENOM" id="CLU_2320356_0_0_1"/>
<accession>U1GKS8</accession>
<reference evidence="2" key="1">
    <citation type="journal article" date="2014" name="BMC Genomics">
        <title>Genome characteristics reveal the impact of lichenization on lichen-forming fungus Endocarpon pusillum Hedwig (Verrucariales, Ascomycota).</title>
        <authorList>
            <person name="Wang Y.-Y."/>
            <person name="Liu B."/>
            <person name="Zhang X.-Y."/>
            <person name="Zhou Q.-M."/>
            <person name="Zhang T."/>
            <person name="Li H."/>
            <person name="Yu Y.-F."/>
            <person name="Zhang X.-L."/>
            <person name="Hao X.-Y."/>
            <person name="Wang M."/>
            <person name="Wang L."/>
            <person name="Wei J.-C."/>
        </authorList>
    </citation>
    <scope>NUCLEOTIDE SEQUENCE [LARGE SCALE GENOMIC DNA]</scope>
    <source>
        <strain evidence="2">Z07020 / HMAS-L-300199</strain>
    </source>
</reference>
<evidence type="ECO:0000313" key="2">
    <source>
        <dbReference type="Proteomes" id="UP000019373"/>
    </source>
</evidence>
<dbReference type="GeneID" id="19239284"/>
<dbReference type="PANTHER" id="PTHR46865:SF2">
    <property type="entry name" value="MONOOXYGENASE"/>
    <property type="match status" value="1"/>
</dbReference>
<dbReference type="RefSeq" id="XP_007801540.1">
    <property type="nucleotide sequence ID" value="XM_007803349.1"/>
</dbReference>
<keyword evidence="2" id="KW-1185">Reference proteome</keyword>
<dbReference type="InterPro" id="IPR051704">
    <property type="entry name" value="FAD_aromatic-hydroxylase"/>
</dbReference>
<evidence type="ECO:0008006" key="3">
    <source>
        <dbReference type="Google" id="ProtNLM"/>
    </source>
</evidence>
<gene>
    <name evidence="1" type="ORF">EPUS_04253</name>
</gene>
<dbReference type="AlphaFoldDB" id="U1GKS8"/>
<name>U1GKS8_ENDPU</name>
<dbReference type="Gene3D" id="3.30.9.10">
    <property type="entry name" value="D-Amino Acid Oxidase, subunit A, domain 2"/>
    <property type="match status" value="1"/>
</dbReference>
<protein>
    <recommendedName>
        <fullName evidence="3">FAD-binding domain-containing protein</fullName>
    </recommendedName>
</protein>
<dbReference type="PANTHER" id="PTHR46865">
    <property type="entry name" value="OXIDOREDUCTASE-RELATED"/>
    <property type="match status" value="1"/>
</dbReference>
<dbReference type="EMBL" id="KE721034">
    <property type="protein sequence ID" value="ERF72818.1"/>
    <property type="molecule type" value="Genomic_DNA"/>
</dbReference>
<dbReference type="Proteomes" id="UP000019373">
    <property type="component" value="Unassembled WGS sequence"/>
</dbReference>
<dbReference type="InterPro" id="IPR036188">
    <property type="entry name" value="FAD/NAD-bd_sf"/>
</dbReference>
<organism evidence="1 2">
    <name type="scientific">Endocarpon pusillum (strain Z07020 / HMAS-L-300199)</name>
    <name type="common">Lichen-forming fungus</name>
    <dbReference type="NCBI Taxonomy" id="1263415"/>
    <lineage>
        <taxon>Eukaryota</taxon>
        <taxon>Fungi</taxon>
        <taxon>Dikarya</taxon>
        <taxon>Ascomycota</taxon>
        <taxon>Pezizomycotina</taxon>
        <taxon>Eurotiomycetes</taxon>
        <taxon>Chaetothyriomycetidae</taxon>
        <taxon>Verrucariales</taxon>
        <taxon>Verrucariaceae</taxon>
        <taxon>Endocarpon</taxon>
    </lineage>
</organism>
<sequence>MTSVYLIHVHDDVPNLRRANAAGDRLKQKEAFAEIYIGLGWETPRVIQLMMRAENFYSDELVQVKLQEWSQNRVVLLGDAAWAPSPFTGEGNQLAIIGA</sequence>
<dbReference type="SUPFAM" id="SSF51905">
    <property type="entry name" value="FAD/NAD(P)-binding domain"/>
    <property type="match status" value="1"/>
</dbReference>
<proteinExistence type="predicted"/>
<dbReference type="Gene3D" id="3.50.50.60">
    <property type="entry name" value="FAD/NAD(P)-binding domain"/>
    <property type="match status" value="1"/>
</dbReference>